<evidence type="ECO:0000313" key="5">
    <source>
        <dbReference type="Proteomes" id="UP000756346"/>
    </source>
</evidence>
<dbReference type="GeneID" id="70189161"/>
<dbReference type="OrthoDB" id="3687641at2759"/>
<keyword evidence="3" id="KW-0812">Transmembrane</keyword>
<gene>
    <name evidence="4" type="ORF">B0I36DRAFT_368411</name>
</gene>
<keyword evidence="3" id="KW-0472">Membrane</keyword>
<comment type="caution">
    <text evidence="4">The sequence shown here is derived from an EMBL/GenBank/DDBJ whole genome shotgun (WGS) entry which is preliminary data.</text>
</comment>
<evidence type="ECO:0000256" key="3">
    <source>
        <dbReference type="SAM" id="Phobius"/>
    </source>
</evidence>
<feature type="transmembrane region" description="Helical" evidence="3">
    <location>
        <begin position="63"/>
        <end position="83"/>
    </location>
</feature>
<dbReference type="PANTHER" id="PTHR33365">
    <property type="entry name" value="YALI0B05434P"/>
    <property type="match status" value="1"/>
</dbReference>
<keyword evidence="5" id="KW-1185">Reference proteome</keyword>
<dbReference type="RefSeq" id="XP_046006655.1">
    <property type="nucleotide sequence ID" value="XM_046159615.1"/>
</dbReference>
<evidence type="ECO:0008006" key="6">
    <source>
        <dbReference type="Google" id="ProtNLM"/>
    </source>
</evidence>
<evidence type="ECO:0000256" key="2">
    <source>
        <dbReference type="SAM" id="MobiDB-lite"/>
    </source>
</evidence>
<organism evidence="4 5">
    <name type="scientific">Microdochium trichocladiopsis</name>
    <dbReference type="NCBI Taxonomy" id="1682393"/>
    <lineage>
        <taxon>Eukaryota</taxon>
        <taxon>Fungi</taxon>
        <taxon>Dikarya</taxon>
        <taxon>Ascomycota</taxon>
        <taxon>Pezizomycotina</taxon>
        <taxon>Sordariomycetes</taxon>
        <taxon>Xylariomycetidae</taxon>
        <taxon>Xylariales</taxon>
        <taxon>Microdochiaceae</taxon>
        <taxon>Microdochium</taxon>
    </lineage>
</organism>
<name>A0A9P8XXQ8_9PEZI</name>
<accession>A0A9P8XXQ8</accession>
<dbReference type="Pfam" id="PF11807">
    <property type="entry name" value="UstYa"/>
    <property type="match status" value="1"/>
</dbReference>
<evidence type="ECO:0000256" key="1">
    <source>
        <dbReference type="ARBA" id="ARBA00035112"/>
    </source>
</evidence>
<keyword evidence="3" id="KW-1133">Transmembrane helix</keyword>
<protein>
    <recommendedName>
        <fullName evidence="6">Tat pathway signal sequence</fullName>
    </recommendedName>
</protein>
<proteinExistence type="inferred from homology"/>
<feature type="region of interest" description="Disordered" evidence="2">
    <location>
        <begin position="1"/>
        <end position="55"/>
    </location>
</feature>
<dbReference type="EMBL" id="JAGTJQ010000011">
    <property type="protein sequence ID" value="KAH7018388.1"/>
    <property type="molecule type" value="Genomic_DNA"/>
</dbReference>
<evidence type="ECO:0000313" key="4">
    <source>
        <dbReference type="EMBL" id="KAH7018388.1"/>
    </source>
</evidence>
<dbReference type="InterPro" id="IPR021765">
    <property type="entry name" value="UstYa-like"/>
</dbReference>
<dbReference type="PANTHER" id="PTHR33365:SF7">
    <property type="entry name" value="TAT PATHWAY SIGNAL SEQUENCE"/>
    <property type="match status" value="1"/>
</dbReference>
<reference evidence="4" key="1">
    <citation type="journal article" date="2021" name="Nat. Commun.">
        <title>Genetic determinants of endophytism in the Arabidopsis root mycobiome.</title>
        <authorList>
            <person name="Mesny F."/>
            <person name="Miyauchi S."/>
            <person name="Thiergart T."/>
            <person name="Pickel B."/>
            <person name="Atanasova L."/>
            <person name="Karlsson M."/>
            <person name="Huettel B."/>
            <person name="Barry K.W."/>
            <person name="Haridas S."/>
            <person name="Chen C."/>
            <person name="Bauer D."/>
            <person name="Andreopoulos W."/>
            <person name="Pangilinan J."/>
            <person name="LaButti K."/>
            <person name="Riley R."/>
            <person name="Lipzen A."/>
            <person name="Clum A."/>
            <person name="Drula E."/>
            <person name="Henrissat B."/>
            <person name="Kohler A."/>
            <person name="Grigoriev I.V."/>
            <person name="Martin F.M."/>
            <person name="Hacquard S."/>
        </authorList>
    </citation>
    <scope>NUCLEOTIDE SEQUENCE</scope>
    <source>
        <strain evidence="4">MPI-CAGE-CH-0230</strain>
    </source>
</reference>
<dbReference type="Proteomes" id="UP000756346">
    <property type="component" value="Unassembled WGS sequence"/>
</dbReference>
<comment type="similarity">
    <text evidence="1">Belongs to the ustYa family.</text>
</comment>
<dbReference type="AlphaFoldDB" id="A0A9P8XXQ8"/>
<dbReference type="GO" id="GO:0043386">
    <property type="term" value="P:mycotoxin biosynthetic process"/>
    <property type="evidence" value="ECO:0007669"/>
    <property type="project" value="InterPro"/>
</dbReference>
<sequence length="290" mass="32431">MYIKNQASGLSLAGPSEDHHHEDNTEDQPFLNDTEKQEGGPVAGKTSSWPASRGPRAPASLRWTLIHIGLILVYTAIFSLATLSQMGSASYESKNSPEKQWITNSPAHAAVHYEARPVDGLAQGSIFAGYPTAESDAAWGKLLQGINLRVLPSEAEAMQGFESLELRGGSGYLGVLGVYHELHCIKRLRKWIYKDYYYPNMTEEEYHERETHADHCLEFARQSAMCHGDTTMTGFKWLHDSAGRVVEPTTREGALHQCVNWEKLSGWAQDRRVNLFDPELLVPESDDLFL</sequence>